<dbReference type="GO" id="GO:0046872">
    <property type="term" value="F:metal ion binding"/>
    <property type="evidence" value="ECO:0007669"/>
    <property type="project" value="UniProtKB-KW"/>
</dbReference>
<proteinExistence type="inferred from homology"/>
<dbReference type="PROSITE" id="PS51257">
    <property type="entry name" value="PROKAR_LIPOPROTEIN"/>
    <property type="match status" value="1"/>
</dbReference>
<accession>A0A9D9DV23</accession>
<evidence type="ECO:0000313" key="12">
    <source>
        <dbReference type="Proteomes" id="UP000823612"/>
    </source>
</evidence>
<dbReference type="EMBL" id="JADIMZ010000120">
    <property type="protein sequence ID" value="MBO8433228.1"/>
    <property type="molecule type" value="Genomic_DNA"/>
</dbReference>
<dbReference type="Proteomes" id="UP000823612">
    <property type="component" value="Unassembled WGS sequence"/>
</dbReference>
<feature type="domain" description="Peptidase M13 C-terminal" evidence="9">
    <location>
        <begin position="473"/>
        <end position="622"/>
    </location>
</feature>
<dbReference type="PANTHER" id="PTHR11733">
    <property type="entry name" value="ZINC METALLOPROTEASE FAMILY M13 NEPRILYSIN-RELATED"/>
    <property type="match status" value="1"/>
</dbReference>
<dbReference type="Pfam" id="PF05649">
    <property type="entry name" value="Peptidase_M13_N"/>
    <property type="match status" value="1"/>
</dbReference>
<keyword evidence="4" id="KW-0479">Metal-binding</keyword>
<dbReference type="AlphaFoldDB" id="A0A9D9DV23"/>
<feature type="chain" id="PRO_5039614465" evidence="8">
    <location>
        <begin position="24"/>
        <end position="624"/>
    </location>
</feature>
<dbReference type="InterPro" id="IPR024079">
    <property type="entry name" value="MetalloPept_cat_dom_sf"/>
</dbReference>
<feature type="signal peptide" evidence="8">
    <location>
        <begin position="1"/>
        <end position="23"/>
    </location>
</feature>
<dbReference type="Gene3D" id="1.10.1380.10">
    <property type="entry name" value="Neutral endopeptidase , domain2"/>
    <property type="match status" value="1"/>
</dbReference>
<evidence type="ECO:0000256" key="5">
    <source>
        <dbReference type="ARBA" id="ARBA00022801"/>
    </source>
</evidence>
<evidence type="ECO:0000256" key="7">
    <source>
        <dbReference type="ARBA" id="ARBA00023049"/>
    </source>
</evidence>
<evidence type="ECO:0000256" key="8">
    <source>
        <dbReference type="SAM" id="SignalP"/>
    </source>
</evidence>
<evidence type="ECO:0000313" key="11">
    <source>
        <dbReference type="EMBL" id="MBO8433228.1"/>
    </source>
</evidence>
<keyword evidence="6" id="KW-0862">Zinc</keyword>
<gene>
    <name evidence="11" type="ORF">IAB08_08080</name>
</gene>
<dbReference type="SUPFAM" id="SSF55486">
    <property type="entry name" value="Metalloproteases ('zincins'), catalytic domain"/>
    <property type="match status" value="1"/>
</dbReference>
<reference evidence="11" key="1">
    <citation type="submission" date="2020-10" db="EMBL/GenBank/DDBJ databases">
        <authorList>
            <person name="Gilroy R."/>
        </authorList>
    </citation>
    <scope>NUCLEOTIDE SEQUENCE</scope>
    <source>
        <strain evidence="11">2889</strain>
    </source>
</reference>
<dbReference type="PANTHER" id="PTHR11733:SF167">
    <property type="entry name" value="FI17812P1-RELATED"/>
    <property type="match status" value="1"/>
</dbReference>
<dbReference type="Gene3D" id="3.40.390.10">
    <property type="entry name" value="Collagenase (Catalytic Domain)"/>
    <property type="match status" value="1"/>
</dbReference>
<evidence type="ECO:0000256" key="4">
    <source>
        <dbReference type="ARBA" id="ARBA00022723"/>
    </source>
</evidence>
<evidence type="ECO:0000256" key="6">
    <source>
        <dbReference type="ARBA" id="ARBA00022833"/>
    </source>
</evidence>
<evidence type="ECO:0000256" key="3">
    <source>
        <dbReference type="ARBA" id="ARBA00022670"/>
    </source>
</evidence>
<dbReference type="InterPro" id="IPR008753">
    <property type="entry name" value="Peptidase_M13_N"/>
</dbReference>
<dbReference type="PRINTS" id="PR00786">
    <property type="entry name" value="NEPRILYSIN"/>
</dbReference>
<evidence type="ECO:0000256" key="1">
    <source>
        <dbReference type="ARBA" id="ARBA00001947"/>
    </source>
</evidence>
<keyword evidence="3" id="KW-0645">Protease</keyword>
<dbReference type="InterPro" id="IPR042089">
    <property type="entry name" value="Peptidase_M13_dom_2"/>
</dbReference>
<dbReference type="CDD" id="cd08662">
    <property type="entry name" value="M13"/>
    <property type="match status" value="1"/>
</dbReference>
<protein>
    <submittedName>
        <fullName evidence="11">M13 family metallopeptidase</fullName>
    </submittedName>
</protein>
<dbReference type="GO" id="GO:0016485">
    <property type="term" value="P:protein processing"/>
    <property type="evidence" value="ECO:0007669"/>
    <property type="project" value="TreeGrafter"/>
</dbReference>
<dbReference type="PROSITE" id="PS51885">
    <property type="entry name" value="NEPRILYSIN"/>
    <property type="match status" value="1"/>
</dbReference>
<reference evidence="11" key="2">
    <citation type="journal article" date="2021" name="PeerJ">
        <title>Extensive microbial diversity within the chicken gut microbiome revealed by metagenomics and culture.</title>
        <authorList>
            <person name="Gilroy R."/>
            <person name="Ravi A."/>
            <person name="Getino M."/>
            <person name="Pursley I."/>
            <person name="Horton D.L."/>
            <person name="Alikhan N.F."/>
            <person name="Baker D."/>
            <person name="Gharbi K."/>
            <person name="Hall N."/>
            <person name="Watson M."/>
            <person name="Adriaenssens E.M."/>
            <person name="Foster-Nyarko E."/>
            <person name="Jarju S."/>
            <person name="Secka A."/>
            <person name="Antonio M."/>
            <person name="Oren A."/>
            <person name="Chaudhuri R.R."/>
            <person name="La Ragione R."/>
            <person name="Hildebrand F."/>
            <person name="Pallen M.J."/>
        </authorList>
    </citation>
    <scope>NUCLEOTIDE SEQUENCE</scope>
    <source>
        <strain evidence="11">2889</strain>
    </source>
</reference>
<sequence>MKKVIFVPLVALAIIGTSCKSNSNVDSKPQTLDLANLDTSVDPKTDFYQYACGGWMKAHPLTGEYSRYGSFDKLAEDNQEQLRTLIEGLAANTANESGDALKIGTLFNVAMDSTKLNADGYSPIKEDLAAIAGMKDKKDAFDMLVQMHLTTSSPFFAFYVSSDPGNSTANLFQLYQAGTGLPDRDYYLKEEHKPILDAYKAHVQRMFQLCGFSENEAKAKMEQVLKMETALAKLQMDKVSLRDPHLSYNKMSVDELQKKIPGFDWKSYIKAISPNHEVKELSAGQMDFMKGMAQLFAKTDLDDIKAYYEWNLISSASSYLSDAFVEANFDFYGRTMSGQTEMKPRWKRSVSSVNGILGEPVGKMYVEKYFPAAAKERILKLVENVRLAMGERMAANTWMSDETKAKGQEKLDAILVKVGYPDKWRDFSGLEIKDDSYWANVKRYAAFETQYMLSKLDKPVDRSEWHMTPQTVNAYYNPTTNEICFPAGILQPPFFYATGDDAINYGGIGVVIAHELTHGFDDKGRLYDKEGNLNDWWTAEDAKNFEARAQLLVDHFNKIEVLPGIHANGELTLGENIADNGGLNISYAALQKALKENPVGEIDGFTPAQRFFLSYATLWASNIR</sequence>
<feature type="domain" description="Peptidase M13 N-terminal" evidence="10">
    <location>
        <begin position="43"/>
        <end position="421"/>
    </location>
</feature>
<evidence type="ECO:0000256" key="2">
    <source>
        <dbReference type="ARBA" id="ARBA00007357"/>
    </source>
</evidence>
<name>A0A9D9DV23_9BACT</name>
<comment type="caution">
    <text evidence="11">The sequence shown here is derived from an EMBL/GenBank/DDBJ whole genome shotgun (WGS) entry which is preliminary data.</text>
</comment>
<keyword evidence="5" id="KW-0378">Hydrolase</keyword>
<comment type="cofactor">
    <cofactor evidence="1">
        <name>Zn(2+)</name>
        <dbReference type="ChEBI" id="CHEBI:29105"/>
    </cofactor>
</comment>
<dbReference type="InterPro" id="IPR018497">
    <property type="entry name" value="Peptidase_M13_C"/>
</dbReference>
<keyword evidence="8" id="KW-0732">Signal</keyword>
<dbReference type="InterPro" id="IPR000718">
    <property type="entry name" value="Peptidase_M13"/>
</dbReference>
<comment type="similarity">
    <text evidence="2">Belongs to the peptidase M13 family.</text>
</comment>
<dbReference type="GO" id="GO:0005886">
    <property type="term" value="C:plasma membrane"/>
    <property type="evidence" value="ECO:0007669"/>
    <property type="project" value="TreeGrafter"/>
</dbReference>
<organism evidence="11 12">
    <name type="scientific">Candidatus Pullibacteroides excrementavium</name>
    <dbReference type="NCBI Taxonomy" id="2840905"/>
    <lineage>
        <taxon>Bacteria</taxon>
        <taxon>Pseudomonadati</taxon>
        <taxon>Bacteroidota</taxon>
        <taxon>Bacteroidia</taxon>
        <taxon>Bacteroidales</taxon>
        <taxon>Candidatus Pullibacteroides</taxon>
    </lineage>
</organism>
<dbReference type="Pfam" id="PF01431">
    <property type="entry name" value="Peptidase_M13"/>
    <property type="match status" value="1"/>
</dbReference>
<dbReference type="GO" id="GO:0004222">
    <property type="term" value="F:metalloendopeptidase activity"/>
    <property type="evidence" value="ECO:0007669"/>
    <property type="project" value="InterPro"/>
</dbReference>
<evidence type="ECO:0000259" key="10">
    <source>
        <dbReference type="Pfam" id="PF05649"/>
    </source>
</evidence>
<feature type="non-terminal residue" evidence="11">
    <location>
        <position position="624"/>
    </location>
</feature>
<keyword evidence="7" id="KW-0482">Metalloprotease</keyword>
<evidence type="ECO:0000259" key="9">
    <source>
        <dbReference type="Pfam" id="PF01431"/>
    </source>
</evidence>